<accession>A0ABS4GFA5</accession>
<dbReference type="Pfam" id="PF01943">
    <property type="entry name" value="Polysacc_synt"/>
    <property type="match status" value="1"/>
</dbReference>
<gene>
    <name evidence="7" type="ORF">J2Z76_002245</name>
</gene>
<feature type="transmembrane region" description="Helical" evidence="6">
    <location>
        <begin position="225"/>
        <end position="245"/>
    </location>
</feature>
<keyword evidence="2" id="KW-1003">Cell membrane</keyword>
<proteinExistence type="predicted"/>
<dbReference type="PIRSF" id="PIRSF038958">
    <property type="entry name" value="PG_synth_SpoVB"/>
    <property type="match status" value="1"/>
</dbReference>
<evidence type="ECO:0000256" key="6">
    <source>
        <dbReference type="SAM" id="Phobius"/>
    </source>
</evidence>
<reference evidence="7 8" key="1">
    <citation type="submission" date="2021-03" db="EMBL/GenBank/DDBJ databases">
        <title>Genomic Encyclopedia of Type Strains, Phase IV (KMG-IV): sequencing the most valuable type-strain genomes for metagenomic binning, comparative biology and taxonomic classification.</title>
        <authorList>
            <person name="Goeker M."/>
        </authorList>
    </citation>
    <scope>NUCLEOTIDE SEQUENCE [LARGE SCALE GENOMIC DNA]</scope>
    <source>
        <strain evidence="7 8">DSM 24004</strain>
    </source>
</reference>
<dbReference type="CDD" id="cd13124">
    <property type="entry name" value="MATE_SpoVB_like"/>
    <property type="match status" value="1"/>
</dbReference>
<evidence type="ECO:0000313" key="7">
    <source>
        <dbReference type="EMBL" id="MBP1926380.1"/>
    </source>
</evidence>
<evidence type="ECO:0000256" key="1">
    <source>
        <dbReference type="ARBA" id="ARBA00004651"/>
    </source>
</evidence>
<dbReference type="InterPro" id="IPR002797">
    <property type="entry name" value="Polysacc_synth"/>
</dbReference>
<keyword evidence="4 6" id="KW-1133">Transmembrane helix</keyword>
<feature type="transmembrane region" description="Helical" evidence="6">
    <location>
        <begin position="398"/>
        <end position="428"/>
    </location>
</feature>
<dbReference type="InterPro" id="IPR024923">
    <property type="entry name" value="PG_synth_SpoVB"/>
</dbReference>
<feature type="transmembrane region" description="Helical" evidence="6">
    <location>
        <begin position="126"/>
        <end position="146"/>
    </location>
</feature>
<evidence type="ECO:0000256" key="5">
    <source>
        <dbReference type="ARBA" id="ARBA00023136"/>
    </source>
</evidence>
<sequence length="511" mass="57247">MKKENLILGTLILTVATTITRIIGFIFRIYLANVLGAEGIGLFQLIISFYILMVTLSTSGIRIAVSRLMSEEIAMGHYSNAKRVLRQSIALSFFTGFFAAFLMYYFSNYVGTNILKDERTVLSLLYLVPSLPVIAVSSCYKGYFYAVGKVTKPASAQVLEQVIRVFVIFSIMNYYLPKGLGYGCAAVSIGMTIEEIFSLIYIWFLYITDKKPYSNKTKTKPDNMIFKILGIAIPLSATAYVNSILRMVENILIPSRLIIYGSSTVHAMSLYGMVKGMVLPLLFFPSSFLTSLASILIPSVAGENAISNEKKVTYTLSKVLHFTALSGILVVSIFLCFPNEIGMTVYNDPQVWVMLKIISFVCPFMYLNMVIASMLNALGEQVSSFKINIVESILKISIIYFLIPLYGFNAYIFALFITTLLNTILYLIRLLQVSCIIFDISNWIFKPVIAAIISSIVSRILFILFLSNTSSEMFVLISSIIILCFLYLIFLILLKSINTTTMKNVKTLVKH</sequence>
<evidence type="ECO:0000313" key="8">
    <source>
        <dbReference type="Proteomes" id="UP001519342"/>
    </source>
</evidence>
<keyword evidence="3 6" id="KW-0812">Transmembrane</keyword>
<keyword evidence="5 6" id="KW-0472">Membrane</keyword>
<feature type="transmembrane region" description="Helical" evidence="6">
    <location>
        <begin position="42"/>
        <end position="64"/>
    </location>
</feature>
<evidence type="ECO:0000256" key="4">
    <source>
        <dbReference type="ARBA" id="ARBA00022989"/>
    </source>
</evidence>
<dbReference type="InterPro" id="IPR050833">
    <property type="entry name" value="Poly_Biosynth_Transport"/>
</dbReference>
<dbReference type="EMBL" id="JAGGKS010000006">
    <property type="protein sequence ID" value="MBP1926380.1"/>
    <property type="molecule type" value="Genomic_DNA"/>
</dbReference>
<dbReference type="RefSeq" id="WP_209512113.1">
    <property type="nucleotide sequence ID" value="NZ_JAGGKS010000006.1"/>
</dbReference>
<evidence type="ECO:0000256" key="3">
    <source>
        <dbReference type="ARBA" id="ARBA00022692"/>
    </source>
</evidence>
<feature type="transmembrane region" description="Helical" evidence="6">
    <location>
        <begin position="84"/>
        <end position="106"/>
    </location>
</feature>
<feature type="transmembrane region" description="Helical" evidence="6">
    <location>
        <begin position="281"/>
        <end position="299"/>
    </location>
</feature>
<dbReference type="PANTHER" id="PTHR30250:SF21">
    <property type="entry name" value="LIPID II FLIPPASE MURJ"/>
    <property type="match status" value="1"/>
</dbReference>
<feature type="transmembrane region" description="Helical" evidence="6">
    <location>
        <begin position="182"/>
        <end position="204"/>
    </location>
</feature>
<organism evidence="7 8">
    <name type="scientific">Sedimentibacter acidaminivorans</name>
    <dbReference type="NCBI Taxonomy" id="913099"/>
    <lineage>
        <taxon>Bacteria</taxon>
        <taxon>Bacillati</taxon>
        <taxon>Bacillota</taxon>
        <taxon>Tissierellia</taxon>
        <taxon>Sedimentibacter</taxon>
    </lineage>
</organism>
<feature type="transmembrane region" description="Helical" evidence="6">
    <location>
        <begin position="257"/>
        <end position="274"/>
    </location>
</feature>
<comment type="caution">
    <text evidence="7">The sequence shown here is derived from an EMBL/GenBank/DDBJ whole genome shotgun (WGS) entry which is preliminary data.</text>
</comment>
<protein>
    <submittedName>
        <fullName evidence="7">Stage V sporulation protein B</fullName>
    </submittedName>
</protein>
<feature type="transmembrane region" description="Helical" evidence="6">
    <location>
        <begin position="473"/>
        <end position="494"/>
    </location>
</feature>
<feature type="transmembrane region" description="Helical" evidence="6">
    <location>
        <begin position="448"/>
        <end position="467"/>
    </location>
</feature>
<dbReference type="Proteomes" id="UP001519342">
    <property type="component" value="Unassembled WGS sequence"/>
</dbReference>
<comment type="subcellular location">
    <subcellularLocation>
        <location evidence="1">Cell membrane</location>
        <topology evidence="1">Multi-pass membrane protein</topology>
    </subcellularLocation>
</comment>
<feature type="transmembrane region" description="Helical" evidence="6">
    <location>
        <begin position="7"/>
        <end position="30"/>
    </location>
</feature>
<feature type="transmembrane region" description="Helical" evidence="6">
    <location>
        <begin position="319"/>
        <end position="337"/>
    </location>
</feature>
<feature type="transmembrane region" description="Helical" evidence="6">
    <location>
        <begin position="357"/>
        <end position="378"/>
    </location>
</feature>
<evidence type="ECO:0000256" key="2">
    <source>
        <dbReference type="ARBA" id="ARBA00022475"/>
    </source>
</evidence>
<keyword evidence="8" id="KW-1185">Reference proteome</keyword>
<name>A0ABS4GFA5_9FIRM</name>
<dbReference type="PANTHER" id="PTHR30250">
    <property type="entry name" value="PST FAMILY PREDICTED COLANIC ACID TRANSPORTER"/>
    <property type="match status" value="1"/>
</dbReference>